<dbReference type="Proteomes" id="UP000018542">
    <property type="component" value="Chromosome"/>
</dbReference>
<dbReference type="HOGENOM" id="CLU_2954306_0_0_5"/>
<dbReference type="AlphaFoldDB" id="V5SHJ3"/>
<evidence type="ECO:0000313" key="3">
    <source>
        <dbReference type="Proteomes" id="UP000018542"/>
    </source>
</evidence>
<dbReference type="OrthoDB" id="9920813at2"/>
<organism evidence="2 3">
    <name type="scientific">Hyphomicrobium nitrativorans NL23</name>
    <dbReference type="NCBI Taxonomy" id="1029756"/>
    <lineage>
        <taxon>Bacteria</taxon>
        <taxon>Pseudomonadati</taxon>
        <taxon>Pseudomonadota</taxon>
        <taxon>Alphaproteobacteria</taxon>
        <taxon>Hyphomicrobiales</taxon>
        <taxon>Hyphomicrobiaceae</taxon>
        <taxon>Hyphomicrobium</taxon>
    </lineage>
</organism>
<accession>V5SHJ3</accession>
<sequence>MIDNATKASDTPITAAPDTPTAPSKVPAGSPPTVGEPETVANPAVKSEQKPAAPAPQKI</sequence>
<evidence type="ECO:0000313" key="2">
    <source>
        <dbReference type="EMBL" id="AHB49972.1"/>
    </source>
</evidence>
<proteinExistence type="predicted"/>
<dbReference type="KEGG" id="hni:W911_04805"/>
<evidence type="ECO:0000256" key="1">
    <source>
        <dbReference type="SAM" id="MobiDB-lite"/>
    </source>
</evidence>
<dbReference type="RefSeq" id="WP_023786367.1">
    <property type="nucleotide sequence ID" value="NC_022997.1"/>
</dbReference>
<dbReference type="STRING" id="1029756.W911_04805"/>
<name>V5SHJ3_9HYPH</name>
<feature type="region of interest" description="Disordered" evidence="1">
    <location>
        <begin position="1"/>
        <end position="59"/>
    </location>
</feature>
<gene>
    <name evidence="2" type="ORF">W911_04805</name>
</gene>
<dbReference type="PATRIC" id="fig|1029756.8.peg.1008"/>
<feature type="compositionally biased region" description="Low complexity" evidence="1">
    <location>
        <begin position="8"/>
        <end position="24"/>
    </location>
</feature>
<protein>
    <submittedName>
        <fullName evidence="2">Uncharacterized protein</fullName>
    </submittedName>
</protein>
<reference evidence="2 3" key="1">
    <citation type="journal article" date="2014" name="Genome Announc.">
        <title>Complete Genome Sequence of Hyphomicrobium nitrativorans Strain NL23, a Denitrifying Bacterium Isolated from Biofilm of a Methanol-Fed Denitrification System Treating Seawater at the Montreal Biodome.</title>
        <authorList>
            <person name="Martineau C."/>
            <person name="Villeneuve C."/>
            <person name="Mauffrey F."/>
            <person name="Villemur R."/>
        </authorList>
    </citation>
    <scope>NUCLEOTIDE SEQUENCE [LARGE SCALE GENOMIC DNA]</scope>
    <source>
        <strain evidence="2">NL23</strain>
    </source>
</reference>
<dbReference type="EMBL" id="CP006912">
    <property type="protein sequence ID" value="AHB49972.1"/>
    <property type="molecule type" value="Genomic_DNA"/>
</dbReference>
<keyword evidence="3" id="KW-1185">Reference proteome</keyword>